<name>A0A932HW01_UNCTE</name>
<dbReference type="PANTHER" id="PTHR43685:SF2">
    <property type="entry name" value="GLYCOSYLTRANSFERASE 2-LIKE DOMAIN-CONTAINING PROTEIN"/>
    <property type="match status" value="1"/>
</dbReference>
<dbReference type="Proteomes" id="UP000782312">
    <property type="component" value="Unassembled WGS sequence"/>
</dbReference>
<sequence length="465" mass="52997">MSVKVTVYIPTHNYGRFLDRAVQSVLAQTMEDWELIIVDDGSTDDTPEILGRYRSHPKIRILEQENKGLNVTNNIALRLAMGEYMMRLDADDYLDENILLILSNVLDTKPEVGLVYPDYYLVDEKGEVQELVRRKKIGEEVDLLDLPAHGACTMIRKEILLDLGGYSEEFSRQDGYGLWLKFIQRYRPYNVNVPLFYYRQHPNSLTQDRARLLETRRQVKRRFVEGSNATPLQVLAVVPVMADPPFTLGAPFTKLAGKPLIEYTLDEVVKAKLLTRTVLSSSSPEVLQAAGKYPGVVPLLRPRELAKQTASVVDLLNHILASLEGDEGFRPDAICICYINAPFRQAGHIDKAIDTMAIFDVDSVISVQEELSLCYHHGRHGLAPLNGSRDRRMRLEREAIFKENAAIFLSRIEVIRAGRFLGDRIGHITMLPEESVRINSEFEFWMAEKIAIEREERRLTLENQG</sequence>
<dbReference type="Pfam" id="PF00535">
    <property type="entry name" value="Glycos_transf_2"/>
    <property type="match status" value="1"/>
</dbReference>
<dbReference type="EMBL" id="JACPUR010000001">
    <property type="protein sequence ID" value="MBI3126023.1"/>
    <property type="molecule type" value="Genomic_DNA"/>
</dbReference>
<feature type="domain" description="Glycosyltransferase 2-like" evidence="1">
    <location>
        <begin position="6"/>
        <end position="162"/>
    </location>
</feature>
<accession>A0A932HW01</accession>
<proteinExistence type="predicted"/>
<gene>
    <name evidence="2" type="ORF">HYZ11_00275</name>
</gene>
<dbReference type="InterPro" id="IPR001173">
    <property type="entry name" value="Glyco_trans_2-like"/>
</dbReference>
<organism evidence="2 3">
    <name type="scientific">Tectimicrobiota bacterium</name>
    <dbReference type="NCBI Taxonomy" id="2528274"/>
    <lineage>
        <taxon>Bacteria</taxon>
        <taxon>Pseudomonadati</taxon>
        <taxon>Nitrospinota/Tectimicrobiota group</taxon>
        <taxon>Candidatus Tectimicrobiota</taxon>
    </lineage>
</organism>
<protein>
    <submittedName>
        <fullName evidence="2">Glycosyltransferase family 2 protein</fullName>
    </submittedName>
</protein>
<dbReference type="InterPro" id="IPR003329">
    <property type="entry name" value="Cytidylyl_trans"/>
</dbReference>
<dbReference type="CDD" id="cd00761">
    <property type="entry name" value="Glyco_tranf_GTA_type"/>
    <property type="match status" value="1"/>
</dbReference>
<dbReference type="InterPro" id="IPR050834">
    <property type="entry name" value="Glycosyltransf_2"/>
</dbReference>
<evidence type="ECO:0000259" key="1">
    <source>
        <dbReference type="Pfam" id="PF00535"/>
    </source>
</evidence>
<comment type="caution">
    <text evidence="2">The sequence shown here is derived from an EMBL/GenBank/DDBJ whole genome shotgun (WGS) entry which is preliminary data.</text>
</comment>
<dbReference type="InterPro" id="IPR029044">
    <property type="entry name" value="Nucleotide-diphossugar_trans"/>
</dbReference>
<dbReference type="Pfam" id="PF02348">
    <property type="entry name" value="CTP_transf_3"/>
    <property type="match status" value="1"/>
</dbReference>
<dbReference type="Gene3D" id="3.90.550.10">
    <property type="entry name" value="Spore Coat Polysaccharide Biosynthesis Protein SpsA, Chain A"/>
    <property type="match status" value="2"/>
</dbReference>
<dbReference type="AlphaFoldDB" id="A0A932HW01"/>
<dbReference type="SUPFAM" id="SSF53448">
    <property type="entry name" value="Nucleotide-diphospho-sugar transferases"/>
    <property type="match status" value="2"/>
</dbReference>
<reference evidence="2" key="1">
    <citation type="submission" date="2020-07" db="EMBL/GenBank/DDBJ databases">
        <title>Huge and variable diversity of episymbiotic CPR bacteria and DPANN archaea in groundwater ecosystems.</title>
        <authorList>
            <person name="He C.Y."/>
            <person name="Keren R."/>
            <person name="Whittaker M."/>
            <person name="Farag I.F."/>
            <person name="Doudna J."/>
            <person name="Cate J.H.D."/>
            <person name="Banfield J.F."/>
        </authorList>
    </citation>
    <scope>NUCLEOTIDE SEQUENCE</scope>
    <source>
        <strain evidence="2">NC_groundwater_763_Ag_S-0.2um_68_21</strain>
    </source>
</reference>
<dbReference type="PANTHER" id="PTHR43685">
    <property type="entry name" value="GLYCOSYLTRANSFERASE"/>
    <property type="match status" value="1"/>
</dbReference>
<evidence type="ECO:0000313" key="2">
    <source>
        <dbReference type="EMBL" id="MBI3126023.1"/>
    </source>
</evidence>
<evidence type="ECO:0000313" key="3">
    <source>
        <dbReference type="Proteomes" id="UP000782312"/>
    </source>
</evidence>